<dbReference type="Pfam" id="PF14035">
    <property type="entry name" value="YlzJ"/>
    <property type="match status" value="1"/>
</dbReference>
<name>A0ABY6YXX5_9BACL</name>
<accession>A0ABY6YXX5</accession>
<dbReference type="EMBL" id="CP104064">
    <property type="protein sequence ID" value="WAH35350.1"/>
    <property type="molecule type" value="Genomic_DNA"/>
</dbReference>
<dbReference type="RefSeq" id="WP_268042499.1">
    <property type="nucleotide sequence ID" value="NZ_CP104064.1"/>
</dbReference>
<dbReference type="Proteomes" id="UP001164803">
    <property type="component" value="Chromosome"/>
</dbReference>
<reference evidence="1" key="1">
    <citation type="submission" date="2022-08" db="EMBL/GenBank/DDBJ databases">
        <title>Alicyclobacillus dauci DSM2870, complete genome.</title>
        <authorList>
            <person name="Wang Q."/>
            <person name="Cai R."/>
            <person name="Wang Z."/>
        </authorList>
    </citation>
    <scope>NUCLEOTIDE SEQUENCE</scope>
    <source>
        <strain evidence="1">DSM 28700</strain>
    </source>
</reference>
<sequence>MHWTILSDYEIFASNPPESSAASRTEEIRVGDALLIVERTVDGHATIQRVISPKAADYLRAEWQPGMPYQG</sequence>
<proteinExistence type="predicted"/>
<evidence type="ECO:0000313" key="2">
    <source>
        <dbReference type="Proteomes" id="UP001164803"/>
    </source>
</evidence>
<gene>
    <name evidence="1" type="ORF">NZD86_13690</name>
</gene>
<keyword evidence="2" id="KW-1185">Reference proteome</keyword>
<organism evidence="1 2">
    <name type="scientific">Alicyclobacillus dauci</name>
    <dbReference type="NCBI Taxonomy" id="1475485"/>
    <lineage>
        <taxon>Bacteria</taxon>
        <taxon>Bacillati</taxon>
        <taxon>Bacillota</taxon>
        <taxon>Bacilli</taxon>
        <taxon>Bacillales</taxon>
        <taxon>Alicyclobacillaceae</taxon>
        <taxon>Alicyclobacillus</taxon>
    </lineage>
</organism>
<dbReference type="InterPro" id="IPR025619">
    <property type="entry name" value="YlzJ"/>
</dbReference>
<protein>
    <submittedName>
        <fullName evidence="1">YlzJ-like family protein</fullName>
    </submittedName>
</protein>
<evidence type="ECO:0000313" key="1">
    <source>
        <dbReference type="EMBL" id="WAH35350.1"/>
    </source>
</evidence>